<dbReference type="InterPro" id="IPR011060">
    <property type="entry name" value="RibuloseP-bd_barrel"/>
</dbReference>
<evidence type="ECO:0000256" key="1">
    <source>
        <dbReference type="ARBA" id="ARBA00004861"/>
    </source>
</evidence>
<keyword evidence="10" id="KW-1185">Reference proteome</keyword>
<comment type="caution">
    <text evidence="9">The sequence shown here is derived from an EMBL/GenBank/DDBJ whole genome shotgun (WGS) entry which is preliminary data.</text>
</comment>
<evidence type="ECO:0000313" key="10">
    <source>
        <dbReference type="Proteomes" id="UP000321513"/>
    </source>
</evidence>
<dbReference type="PANTHER" id="PTHR43375">
    <property type="entry name" value="OROTIDINE 5'-PHOSPHATE DECARBOXYLASE"/>
    <property type="match status" value="1"/>
</dbReference>
<evidence type="ECO:0000256" key="4">
    <source>
        <dbReference type="ARBA" id="ARBA00022975"/>
    </source>
</evidence>
<dbReference type="GO" id="GO:0004590">
    <property type="term" value="F:orotidine-5'-phosphate decarboxylase activity"/>
    <property type="evidence" value="ECO:0007669"/>
    <property type="project" value="UniProtKB-UniRule"/>
</dbReference>
<evidence type="ECO:0000256" key="3">
    <source>
        <dbReference type="ARBA" id="ARBA00022793"/>
    </source>
</evidence>
<dbReference type="SMART" id="SM00934">
    <property type="entry name" value="OMPdecase"/>
    <property type="match status" value="1"/>
</dbReference>
<dbReference type="Proteomes" id="UP000321513">
    <property type="component" value="Unassembled WGS sequence"/>
</dbReference>
<dbReference type="InterPro" id="IPR011995">
    <property type="entry name" value="OMPdecase_type-2"/>
</dbReference>
<comment type="catalytic activity">
    <reaction evidence="6">
        <text>orotidine 5'-phosphate + H(+) = UMP + CO2</text>
        <dbReference type="Rhea" id="RHEA:11596"/>
        <dbReference type="ChEBI" id="CHEBI:15378"/>
        <dbReference type="ChEBI" id="CHEBI:16526"/>
        <dbReference type="ChEBI" id="CHEBI:57538"/>
        <dbReference type="ChEBI" id="CHEBI:57865"/>
        <dbReference type="EC" id="4.1.1.23"/>
    </reaction>
</comment>
<gene>
    <name evidence="9" type="primary">pyrF</name>
    <name evidence="9" type="ORF">SAE01_37630</name>
</gene>
<keyword evidence="5" id="KW-0456">Lyase</keyword>
<evidence type="ECO:0000256" key="2">
    <source>
        <dbReference type="ARBA" id="ARBA00008847"/>
    </source>
</evidence>
<dbReference type="GO" id="GO:0044205">
    <property type="term" value="P:'de novo' UMP biosynthetic process"/>
    <property type="evidence" value="ECO:0007669"/>
    <property type="project" value="UniProtKB-UniPathway"/>
</dbReference>
<dbReference type="InterPro" id="IPR001754">
    <property type="entry name" value="OMPdeCOase_dom"/>
</dbReference>
<comment type="pathway">
    <text evidence="1">Pyrimidine metabolism; UMP biosynthesis via de novo pathway; UMP from orotate: step 2/2.</text>
</comment>
<dbReference type="UniPathway" id="UPA00070">
    <property type="reaction ID" value="UER00120"/>
</dbReference>
<dbReference type="AlphaFoldDB" id="A0A512BHG7"/>
<reference evidence="9 10" key="1">
    <citation type="submission" date="2019-07" db="EMBL/GenBank/DDBJ databases">
        <title>Whole genome shotgun sequence of Segetibacter aerophilus NBRC 106135.</title>
        <authorList>
            <person name="Hosoyama A."/>
            <person name="Uohara A."/>
            <person name="Ohji S."/>
            <person name="Ichikawa N."/>
        </authorList>
    </citation>
    <scope>NUCLEOTIDE SEQUENCE [LARGE SCALE GENOMIC DNA]</scope>
    <source>
        <strain evidence="9 10">NBRC 106135</strain>
    </source>
</reference>
<dbReference type="SUPFAM" id="SSF51366">
    <property type="entry name" value="Ribulose-phoshate binding barrel"/>
    <property type="match status" value="1"/>
</dbReference>
<dbReference type="EMBL" id="BJYT01000018">
    <property type="protein sequence ID" value="GEO11267.1"/>
    <property type="molecule type" value="Genomic_DNA"/>
</dbReference>
<sequence length="290" mass="32528">MNRQELIQQVKGKKNYLCIGLDTDINKLPKHLHASEQAVFEFNKAIIDATKDFCVSYKINTAFYEAMGIKGWEALEQTVDYIPATHFKIADAKRGDIGNTSAQYAKTFFEVYNFDAVTVAPYMGEDSVRPFLEYENKWTIVLGLTSNKGSEDFQQLVVRTESEEFLSELTPGHHHKQQYLYEKVMQQMAGWGTPENLMFVVGATKAEQLQQIRKAYPEHFFLVPGVGSQGGSLAEVSRAALHADGGLLVNVSRAIIYAGTGERFAEDAKTIAEQYHDEMNSLFEEASLAS</sequence>
<evidence type="ECO:0000256" key="7">
    <source>
        <dbReference type="NCBIfam" id="TIGR02127"/>
    </source>
</evidence>
<dbReference type="NCBIfam" id="TIGR02127">
    <property type="entry name" value="pyrF_sub2"/>
    <property type="match status" value="1"/>
</dbReference>
<evidence type="ECO:0000313" key="9">
    <source>
        <dbReference type="EMBL" id="GEO11267.1"/>
    </source>
</evidence>
<comment type="similarity">
    <text evidence="2">Belongs to the OMP decarboxylase family. Type 2 subfamily.</text>
</comment>
<dbReference type="CDD" id="cd04725">
    <property type="entry name" value="OMP_decarboxylase_like"/>
    <property type="match status" value="1"/>
</dbReference>
<dbReference type="EC" id="4.1.1.23" evidence="7"/>
<dbReference type="PANTHER" id="PTHR43375:SF1">
    <property type="entry name" value="OROTIDINE 5'-PHOSPHATE DECARBOXYLASE"/>
    <property type="match status" value="1"/>
</dbReference>
<accession>A0A512BHG7</accession>
<name>A0A512BHG7_9BACT</name>
<keyword evidence="4" id="KW-0665">Pyrimidine biosynthesis</keyword>
<dbReference type="OrthoDB" id="9808470at2"/>
<evidence type="ECO:0000259" key="8">
    <source>
        <dbReference type="SMART" id="SM00934"/>
    </source>
</evidence>
<dbReference type="InterPro" id="IPR013785">
    <property type="entry name" value="Aldolase_TIM"/>
</dbReference>
<evidence type="ECO:0000256" key="5">
    <source>
        <dbReference type="ARBA" id="ARBA00023239"/>
    </source>
</evidence>
<keyword evidence="3" id="KW-0210">Decarboxylase</keyword>
<proteinExistence type="inferred from homology"/>
<dbReference type="RefSeq" id="WP_147205377.1">
    <property type="nucleotide sequence ID" value="NZ_BJYT01000018.1"/>
</dbReference>
<feature type="domain" description="Orotidine 5'-phosphate decarboxylase" evidence="8">
    <location>
        <begin position="16"/>
        <end position="268"/>
    </location>
</feature>
<protein>
    <recommendedName>
        <fullName evidence="7">Orotidine-5'-phosphate decarboxylase</fullName>
        <ecNumber evidence="7">4.1.1.23</ecNumber>
    </recommendedName>
</protein>
<organism evidence="9 10">
    <name type="scientific">Segetibacter aerophilus</name>
    <dbReference type="NCBI Taxonomy" id="670293"/>
    <lineage>
        <taxon>Bacteria</taxon>
        <taxon>Pseudomonadati</taxon>
        <taxon>Bacteroidota</taxon>
        <taxon>Chitinophagia</taxon>
        <taxon>Chitinophagales</taxon>
        <taxon>Chitinophagaceae</taxon>
        <taxon>Segetibacter</taxon>
    </lineage>
</organism>
<dbReference type="GO" id="GO:0006207">
    <property type="term" value="P:'de novo' pyrimidine nucleobase biosynthetic process"/>
    <property type="evidence" value="ECO:0007669"/>
    <property type="project" value="InterPro"/>
</dbReference>
<dbReference type="Pfam" id="PF00215">
    <property type="entry name" value="OMPdecase"/>
    <property type="match status" value="1"/>
</dbReference>
<dbReference type="Gene3D" id="3.20.20.70">
    <property type="entry name" value="Aldolase class I"/>
    <property type="match status" value="1"/>
</dbReference>
<evidence type="ECO:0000256" key="6">
    <source>
        <dbReference type="ARBA" id="ARBA00049157"/>
    </source>
</evidence>